<evidence type="ECO:0000313" key="2">
    <source>
        <dbReference type="Proteomes" id="UP000011509"/>
    </source>
</evidence>
<dbReference type="AlphaFoldDB" id="M0EAD9"/>
<dbReference type="Proteomes" id="UP000011509">
    <property type="component" value="Unassembled WGS sequence"/>
</dbReference>
<proteinExistence type="predicted"/>
<dbReference type="RefSeq" id="WP_006114866.1">
    <property type="nucleotide sequence ID" value="NZ_AOJL01000062.1"/>
</dbReference>
<gene>
    <name evidence="1" type="ORF">C464_16672</name>
</gene>
<accession>M0EAD9</accession>
<dbReference type="OrthoDB" id="378284at2157"/>
<name>M0EAD9_9EURY</name>
<comment type="caution">
    <text evidence="1">The sequence shown here is derived from an EMBL/GenBank/DDBJ whole genome shotgun (WGS) entry which is preliminary data.</text>
</comment>
<evidence type="ECO:0000313" key="1">
    <source>
        <dbReference type="EMBL" id="ELZ43379.1"/>
    </source>
</evidence>
<protein>
    <submittedName>
        <fullName evidence="1">Uncharacterized protein</fullName>
    </submittedName>
</protein>
<sequence>MTRSQLKSGIEQRAQTNLQIAAELTDVVEFLITNGHTDSNTTIKTPALKSQCSEMSYNRIERLHSEMGMVQKYKQGPSTYLIHGQKGVVNGQGVSQMVNQELRKVAQHAQQNSSVRAVVANARNFPTGKALQDLTNGNFGDRRERLERIVTAIEDSNVTKGPYVKIVFRTPANHYCASPLAAQLYR</sequence>
<keyword evidence="2" id="KW-1185">Reference proteome</keyword>
<organism evidence="1 2">
    <name type="scientific">Halorubrum coriense DSM 10284</name>
    <dbReference type="NCBI Taxonomy" id="1227466"/>
    <lineage>
        <taxon>Archaea</taxon>
        <taxon>Methanobacteriati</taxon>
        <taxon>Methanobacteriota</taxon>
        <taxon>Stenosarchaea group</taxon>
        <taxon>Halobacteria</taxon>
        <taxon>Halobacteriales</taxon>
        <taxon>Haloferacaceae</taxon>
        <taxon>Halorubrum</taxon>
    </lineage>
</organism>
<reference evidence="1 2" key="1">
    <citation type="journal article" date="2014" name="PLoS Genet.">
        <title>Phylogenetically driven sequencing of extremely halophilic archaea reveals strategies for static and dynamic osmo-response.</title>
        <authorList>
            <person name="Becker E.A."/>
            <person name="Seitzer P.M."/>
            <person name="Tritt A."/>
            <person name="Larsen D."/>
            <person name="Krusor M."/>
            <person name="Yao A.I."/>
            <person name="Wu D."/>
            <person name="Madern D."/>
            <person name="Eisen J.A."/>
            <person name="Darling A.E."/>
            <person name="Facciotti M.T."/>
        </authorList>
    </citation>
    <scope>NUCLEOTIDE SEQUENCE [LARGE SCALE GENOMIC DNA]</scope>
    <source>
        <strain evidence="1 2">DSM 10284</strain>
    </source>
</reference>
<dbReference type="PATRIC" id="fig|1227466.3.peg.3313"/>
<dbReference type="EMBL" id="AOJL01000062">
    <property type="protein sequence ID" value="ELZ43379.1"/>
    <property type="molecule type" value="Genomic_DNA"/>
</dbReference>